<dbReference type="InterPro" id="IPR014001">
    <property type="entry name" value="Helicase_ATP-bd"/>
</dbReference>
<reference evidence="12" key="1">
    <citation type="journal article" date="2020" name="Stud. Mycol.">
        <title>101 Dothideomycetes genomes: a test case for predicting lifestyles and emergence of pathogens.</title>
        <authorList>
            <person name="Haridas S."/>
            <person name="Albert R."/>
            <person name="Binder M."/>
            <person name="Bloem J."/>
            <person name="Labutti K."/>
            <person name="Salamov A."/>
            <person name="Andreopoulos B."/>
            <person name="Baker S."/>
            <person name="Barry K."/>
            <person name="Bills G."/>
            <person name="Bluhm B."/>
            <person name="Cannon C."/>
            <person name="Castanera R."/>
            <person name="Culley D."/>
            <person name="Daum C."/>
            <person name="Ezra D."/>
            <person name="Gonzalez J."/>
            <person name="Henrissat B."/>
            <person name="Kuo A."/>
            <person name="Liang C."/>
            <person name="Lipzen A."/>
            <person name="Lutzoni F."/>
            <person name="Magnuson J."/>
            <person name="Mondo S."/>
            <person name="Nolan M."/>
            <person name="Ohm R."/>
            <person name="Pangilinan J."/>
            <person name="Park H.-J."/>
            <person name="Ramirez L."/>
            <person name="Alfaro M."/>
            <person name="Sun H."/>
            <person name="Tritt A."/>
            <person name="Yoshinaga Y."/>
            <person name="Zwiers L.-H."/>
            <person name="Turgeon B."/>
            <person name="Goodwin S."/>
            <person name="Spatafora J."/>
            <person name="Crous P."/>
            <person name="Grigoriev I."/>
        </authorList>
    </citation>
    <scope>NUCLEOTIDE SEQUENCE</scope>
    <source>
        <strain evidence="12">CBS 113979</strain>
    </source>
</reference>
<feature type="compositionally biased region" description="Polar residues" evidence="9">
    <location>
        <begin position="25"/>
        <end position="36"/>
    </location>
</feature>
<evidence type="ECO:0000256" key="4">
    <source>
        <dbReference type="ARBA" id="ARBA00022806"/>
    </source>
</evidence>
<dbReference type="EMBL" id="ML977156">
    <property type="protein sequence ID" value="KAF1986626.1"/>
    <property type="molecule type" value="Genomic_DNA"/>
</dbReference>
<evidence type="ECO:0000256" key="8">
    <source>
        <dbReference type="SAM" id="Coils"/>
    </source>
</evidence>
<sequence length="654" mass="71540">MLRASAHPCVFCETRSLFPITRTSYVQSRSVSQTQRRIPARHDLSNRVARAPKKPAASGKPTPKNQPSPWDGMNQTVARIREKWGKNPGSTRVKEFQARAQGGQTDNKKKQTRGGFKALKMQKSLANVSYGKRSEIKTEISKVDTFESLPLLPTIQEAITSQALAGMTDIVPTPIQRLAIPALLGVSTKRVKRKKLVDDTPAKKEMEQFLLAAETGSGKTLAYLLPIIDAIKRAEAIQKEQDELKKKEEEAAAESDAFGVLAPPVEIANPNIGRPRAIVLVPSAELVTQVSALAKLLCHKVKFRSGGISAAVSATVIRNRLFSPSGIDIVVSTPHLLASISESDPNILSRVSHLVIDEADSLLDRSFSPLTSQILDKATPSLQQLVLASATIPRSLDSFLHTRFPDIKRLVTPNLHAIPRRVQLGVVDVAKDPFRGNKDLACADTIWTIGRSAVEHVPTSDNASDTFTSAGADAAQTEKERVEKKHILVFVNEREKTLQLAEHLRSKGIDALALSRDTDGSRSADVLAAFTGQPVSKDLADAGPIKEVTKPKKRRGQDTRDVAPPRDVRKPTRMLPNTTVLVATDLGSRGIDTTNVRHVILYDVPHTTIDFIHRLGRTGRMGRRGRGIVLVGNGDRRDVVREVREGMFMGKALI</sequence>
<keyword evidence="6" id="KW-0694">RNA-binding</keyword>
<dbReference type="GO" id="GO:0005524">
    <property type="term" value="F:ATP binding"/>
    <property type="evidence" value="ECO:0007669"/>
    <property type="project" value="UniProtKB-KW"/>
</dbReference>
<feature type="compositionally biased region" description="Polar residues" evidence="9">
    <location>
        <begin position="63"/>
        <end position="73"/>
    </location>
</feature>
<evidence type="ECO:0000256" key="5">
    <source>
        <dbReference type="ARBA" id="ARBA00022840"/>
    </source>
</evidence>
<evidence type="ECO:0000313" key="12">
    <source>
        <dbReference type="EMBL" id="KAF1986626.1"/>
    </source>
</evidence>
<evidence type="ECO:0000259" key="10">
    <source>
        <dbReference type="PROSITE" id="PS51192"/>
    </source>
</evidence>
<feature type="domain" description="Helicase ATP-binding" evidence="10">
    <location>
        <begin position="200"/>
        <end position="410"/>
    </location>
</feature>
<feature type="coiled-coil region" evidence="8">
    <location>
        <begin position="227"/>
        <end position="257"/>
    </location>
</feature>
<dbReference type="InterPro" id="IPR001650">
    <property type="entry name" value="Helicase_C-like"/>
</dbReference>
<accession>A0A6G1H083</accession>
<dbReference type="GO" id="GO:0016787">
    <property type="term" value="F:hydrolase activity"/>
    <property type="evidence" value="ECO:0007669"/>
    <property type="project" value="UniProtKB-KW"/>
</dbReference>
<dbReference type="InterPro" id="IPR027417">
    <property type="entry name" value="P-loop_NTPase"/>
</dbReference>
<keyword evidence="5" id="KW-0067">ATP-binding</keyword>
<evidence type="ECO:0000313" key="13">
    <source>
        <dbReference type="Proteomes" id="UP000800041"/>
    </source>
</evidence>
<dbReference type="PROSITE" id="PS51192">
    <property type="entry name" value="HELICASE_ATP_BIND_1"/>
    <property type="match status" value="1"/>
</dbReference>
<evidence type="ECO:0000256" key="7">
    <source>
        <dbReference type="ARBA" id="ARBA00047984"/>
    </source>
</evidence>
<dbReference type="OrthoDB" id="10256233at2759"/>
<feature type="region of interest" description="Disordered" evidence="9">
    <location>
        <begin position="25"/>
        <end position="73"/>
    </location>
</feature>
<evidence type="ECO:0000256" key="3">
    <source>
        <dbReference type="ARBA" id="ARBA00022801"/>
    </source>
</evidence>
<evidence type="ECO:0000256" key="1">
    <source>
        <dbReference type="ARBA" id="ARBA00012552"/>
    </source>
</evidence>
<dbReference type="EC" id="3.6.4.13" evidence="1"/>
<protein>
    <recommendedName>
        <fullName evidence="1">RNA helicase</fullName>
        <ecNumber evidence="1">3.6.4.13</ecNumber>
    </recommendedName>
</protein>
<dbReference type="Pfam" id="PF00270">
    <property type="entry name" value="DEAD"/>
    <property type="match status" value="1"/>
</dbReference>
<dbReference type="PANTHER" id="PTHR47960">
    <property type="entry name" value="DEAD-BOX ATP-DEPENDENT RNA HELICASE 50"/>
    <property type="match status" value="1"/>
</dbReference>
<gene>
    <name evidence="12" type="ORF">K402DRAFT_393696</name>
</gene>
<evidence type="ECO:0000256" key="2">
    <source>
        <dbReference type="ARBA" id="ARBA00022741"/>
    </source>
</evidence>
<keyword evidence="8" id="KW-0175">Coiled coil</keyword>
<evidence type="ECO:0000256" key="9">
    <source>
        <dbReference type="SAM" id="MobiDB-lite"/>
    </source>
</evidence>
<feature type="compositionally biased region" description="Basic and acidic residues" evidence="9">
    <location>
        <begin position="556"/>
        <end position="570"/>
    </location>
</feature>
<keyword evidence="4" id="KW-0347">Helicase</keyword>
<dbReference type="AlphaFoldDB" id="A0A6G1H083"/>
<dbReference type="SMART" id="SM00490">
    <property type="entry name" value="HELICc"/>
    <property type="match status" value="1"/>
</dbReference>
<dbReference type="GO" id="GO:0003723">
    <property type="term" value="F:RNA binding"/>
    <property type="evidence" value="ECO:0007669"/>
    <property type="project" value="UniProtKB-KW"/>
</dbReference>
<organism evidence="12 13">
    <name type="scientific">Aulographum hederae CBS 113979</name>
    <dbReference type="NCBI Taxonomy" id="1176131"/>
    <lineage>
        <taxon>Eukaryota</taxon>
        <taxon>Fungi</taxon>
        <taxon>Dikarya</taxon>
        <taxon>Ascomycota</taxon>
        <taxon>Pezizomycotina</taxon>
        <taxon>Dothideomycetes</taxon>
        <taxon>Pleosporomycetidae</taxon>
        <taxon>Aulographales</taxon>
        <taxon>Aulographaceae</taxon>
    </lineage>
</organism>
<keyword evidence="3 12" id="KW-0378">Hydrolase</keyword>
<feature type="domain" description="Helicase C-terminal" evidence="11">
    <location>
        <begin position="477"/>
        <end position="654"/>
    </location>
</feature>
<keyword evidence="13" id="KW-1185">Reference proteome</keyword>
<dbReference type="SMART" id="SM00487">
    <property type="entry name" value="DEXDc"/>
    <property type="match status" value="1"/>
</dbReference>
<evidence type="ECO:0000256" key="6">
    <source>
        <dbReference type="ARBA" id="ARBA00022884"/>
    </source>
</evidence>
<dbReference type="SUPFAM" id="SSF52540">
    <property type="entry name" value="P-loop containing nucleoside triphosphate hydrolases"/>
    <property type="match status" value="1"/>
</dbReference>
<feature type="region of interest" description="Disordered" evidence="9">
    <location>
        <begin position="538"/>
        <end position="572"/>
    </location>
</feature>
<dbReference type="Gene3D" id="3.40.50.300">
    <property type="entry name" value="P-loop containing nucleotide triphosphate hydrolases"/>
    <property type="match status" value="2"/>
</dbReference>
<evidence type="ECO:0000259" key="11">
    <source>
        <dbReference type="PROSITE" id="PS51194"/>
    </source>
</evidence>
<dbReference type="Proteomes" id="UP000800041">
    <property type="component" value="Unassembled WGS sequence"/>
</dbReference>
<proteinExistence type="predicted"/>
<comment type="catalytic activity">
    <reaction evidence="7">
        <text>ATP + H2O = ADP + phosphate + H(+)</text>
        <dbReference type="Rhea" id="RHEA:13065"/>
        <dbReference type="ChEBI" id="CHEBI:15377"/>
        <dbReference type="ChEBI" id="CHEBI:15378"/>
        <dbReference type="ChEBI" id="CHEBI:30616"/>
        <dbReference type="ChEBI" id="CHEBI:43474"/>
        <dbReference type="ChEBI" id="CHEBI:456216"/>
        <dbReference type="EC" id="3.6.4.13"/>
    </reaction>
</comment>
<dbReference type="PROSITE" id="PS51194">
    <property type="entry name" value="HELICASE_CTER"/>
    <property type="match status" value="1"/>
</dbReference>
<dbReference type="Pfam" id="PF00271">
    <property type="entry name" value="Helicase_C"/>
    <property type="match status" value="1"/>
</dbReference>
<name>A0A6G1H083_9PEZI</name>
<dbReference type="GO" id="GO:0003724">
    <property type="term" value="F:RNA helicase activity"/>
    <property type="evidence" value="ECO:0007669"/>
    <property type="project" value="UniProtKB-EC"/>
</dbReference>
<keyword evidence="2" id="KW-0547">Nucleotide-binding</keyword>
<dbReference type="InterPro" id="IPR011545">
    <property type="entry name" value="DEAD/DEAH_box_helicase_dom"/>
</dbReference>